<organism evidence="7">
    <name type="scientific">Picea sitchensis</name>
    <name type="common">Sitka spruce</name>
    <name type="synonym">Pinus sitchensis</name>
    <dbReference type="NCBI Taxonomy" id="3332"/>
    <lineage>
        <taxon>Eukaryota</taxon>
        <taxon>Viridiplantae</taxon>
        <taxon>Streptophyta</taxon>
        <taxon>Embryophyta</taxon>
        <taxon>Tracheophyta</taxon>
        <taxon>Spermatophyta</taxon>
        <taxon>Pinopsida</taxon>
        <taxon>Pinidae</taxon>
        <taxon>Conifers I</taxon>
        <taxon>Pinales</taxon>
        <taxon>Pinaceae</taxon>
        <taxon>Picea</taxon>
    </lineage>
</organism>
<dbReference type="InterPro" id="IPR015495">
    <property type="entry name" value="Myb_TF_plants"/>
</dbReference>
<dbReference type="AlphaFoldDB" id="A9NQX0"/>
<dbReference type="PROSITE" id="PS50090">
    <property type="entry name" value="MYB_LIKE"/>
    <property type="match status" value="1"/>
</dbReference>
<evidence type="ECO:0000259" key="5">
    <source>
        <dbReference type="PROSITE" id="PS50090"/>
    </source>
</evidence>
<dbReference type="PANTHER" id="PTHR47998">
    <property type="entry name" value="TRANSCRIPTION FACTOR MYB51-LIKE ISOFORM X1"/>
    <property type="match status" value="1"/>
</dbReference>
<dbReference type="GO" id="GO:0006355">
    <property type="term" value="P:regulation of DNA-templated transcription"/>
    <property type="evidence" value="ECO:0007669"/>
    <property type="project" value="TreeGrafter"/>
</dbReference>
<dbReference type="GO" id="GO:0005634">
    <property type="term" value="C:nucleus"/>
    <property type="evidence" value="ECO:0007669"/>
    <property type="project" value="UniProtKB-SubCell"/>
</dbReference>
<dbReference type="SMART" id="SM00717">
    <property type="entry name" value="SANT"/>
    <property type="match status" value="1"/>
</dbReference>
<dbReference type="PANTHER" id="PTHR47998:SF3">
    <property type="entry name" value="TRANSCRIPTION FACTOR TRY-LIKE"/>
    <property type="match status" value="1"/>
</dbReference>
<accession>A9NQX0</accession>
<dbReference type="InterPro" id="IPR009057">
    <property type="entry name" value="Homeodomain-like_sf"/>
</dbReference>
<feature type="domain" description="Myb-like" evidence="5">
    <location>
        <begin position="23"/>
        <end position="70"/>
    </location>
</feature>
<sequence>MDVQDLQQQSSEGESDSQGGRSRQGLCDSDISADEEDLIIRLHKLLGDRWALIAGRLPWRTTEEIEKYWKMRSQEIDQSSD</sequence>
<dbReference type="PROSITE" id="PS51294">
    <property type="entry name" value="HTH_MYB"/>
    <property type="match status" value="1"/>
</dbReference>
<evidence type="ECO:0000256" key="1">
    <source>
        <dbReference type="ARBA" id="ARBA00004123"/>
    </source>
</evidence>
<dbReference type="InterPro" id="IPR017930">
    <property type="entry name" value="Myb_dom"/>
</dbReference>
<comment type="subcellular location">
    <subcellularLocation>
        <location evidence="1">Nucleus</location>
    </subcellularLocation>
</comment>
<evidence type="ECO:0000256" key="3">
    <source>
        <dbReference type="ARBA" id="ARBA00023242"/>
    </source>
</evidence>
<dbReference type="GO" id="GO:0000976">
    <property type="term" value="F:transcription cis-regulatory region binding"/>
    <property type="evidence" value="ECO:0007669"/>
    <property type="project" value="TreeGrafter"/>
</dbReference>
<dbReference type="InterPro" id="IPR001005">
    <property type="entry name" value="SANT/Myb"/>
</dbReference>
<evidence type="ECO:0000259" key="6">
    <source>
        <dbReference type="PROSITE" id="PS51294"/>
    </source>
</evidence>
<dbReference type="GO" id="GO:0030154">
    <property type="term" value="P:cell differentiation"/>
    <property type="evidence" value="ECO:0007669"/>
    <property type="project" value="TreeGrafter"/>
</dbReference>
<proteinExistence type="evidence at transcript level"/>
<dbReference type="Gene3D" id="1.10.10.60">
    <property type="entry name" value="Homeodomain-like"/>
    <property type="match status" value="1"/>
</dbReference>
<feature type="region of interest" description="Disordered" evidence="4">
    <location>
        <begin position="1"/>
        <end position="28"/>
    </location>
</feature>
<evidence type="ECO:0000313" key="7">
    <source>
        <dbReference type="EMBL" id="ABK23031.1"/>
    </source>
</evidence>
<keyword evidence="2" id="KW-0238">DNA-binding</keyword>
<evidence type="ECO:0000256" key="4">
    <source>
        <dbReference type="SAM" id="MobiDB-lite"/>
    </source>
</evidence>
<dbReference type="Pfam" id="PF00249">
    <property type="entry name" value="Myb_DNA-binding"/>
    <property type="match status" value="1"/>
</dbReference>
<protein>
    <submittedName>
        <fullName evidence="7">Uncharacterized protein</fullName>
    </submittedName>
</protein>
<reference evidence="7" key="1">
    <citation type="journal article" date="2008" name="BMC Genomics">
        <title>A conifer genomics resource of 200,000 spruce (Picea spp.) ESTs and 6,464 high-quality, sequence-finished full-length cDNAs for Sitka spruce (Picea sitchensis).</title>
        <authorList>
            <person name="Ralph S.G."/>
            <person name="Chun H.J."/>
            <person name="Kolosova N."/>
            <person name="Cooper D."/>
            <person name="Oddy C."/>
            <person name="Ritland C.E."/>
            <person name="Kirkpatrick R."/>
            <person name="Moore R."/>
            <person name="Barber S."/>
            <person name="Holt R.A."/>
            <person name="Jones S.J."/>
            <person name="Marra M.A."/>
            <person name="Douglas C.J."/>
            <person name="Ritland K."/>
            <person name="Bohlmann J."/>
        </authorList>
    </citation>
    <scope>NUCLEOTIDE SEQUENCE</scope>
    <source>
        <tissue evidence="7">Bark</tissue>
    </source>
</reference>
<dbReference type="CDD" id="cd00167">
    <property type="entry name" value="SANT"/>
    <property type="match status" value="1"/>
</dbReference>
<name>A9NQX0_PICSI</name>
<dbReference type="EMBL" id="EF083696">
    <property type="protein sequence ID" value="ABK23031.1"/>
    <property type="molecule type" value="mRNA"/>
</dbReference>
<evidence type="ECO:0000256" key="2">
    <source>
        <dbReference type="ARBA" id="ARBA00023125"/>
    </source>
</evidence>
<feature type="domain" description="HTH myb-type" evidence="6">
    <location>
        <begin position="32"/>
        <end position="76"/>
    </location>
</feature>
<keyword evidence="3" id="KW-0539">Nucleus</keyword>
<dbReference type="SUPFAM" id="SSF46689">
    <property type="entry name" value="Homeodomain-like"/>
    <property type="match status" value="1"/>
</dbReference>
<feature type="compositionally biased region" description="Low complexity" evidence="4">
    <location>
        <begin position="1"/>
        <end position="26"/>
    </location>
</feature>